<accession>A0A3E1EX86</accession>
<organism evidence="2 3">
    <name type="scientific">Brumimicrobium aurantiacum</name>
    <dbReference type="NCBI Taxonomy" id="1737063"/>
    <lineage>
        <taxon>Bacteria</taxon>
        <taxon>Pseudomonadati</taxon>
        <taxon>Bacteroidota</taxon>
        <taxon>Flavobacteriia</taxon>
        <taxon>Flavobacteriales</taxon>
        <taxon>Crocinitomicaceae</taxon>
        <taxon>Brumimicrobium</taxon>
    </lineage>
</organism>
<feature type="chain" id="PRO_5017776215" evidence="1">
    <location>
        <begin position="26"/>
        <end position="364"/>
    </location>
</feature>
<keyword evidence="3" id="KW-1185">Reference proteome</keyword>
<sequence>MHFKMMKKLSFYSVLIAVLSVLVFSCTEEDKVVTGSLVPARFELPFNNTSVQKGETIEAVISIANPSDLKSIKVYKSDSIIFEGPVSKNKMNFQLKTNNWKFGTNQLSLETITNNGRKRVDHRIIKLLPDIYPKEYSAEVLTVYPHATTSYTQGLEFDNGQLYEGTGGTGATGKSMVAKVDLNSGKIQEQKLLDEKYFGEGITILNDQLYQLTWQEHTCFVYDKNTLEQQETFTYTGEGWGLCNDGNQLIMSDGSERIYFRDPKTFGLKRTIEVYTNEGPVKGLNELEYIEGKIYANVYTRNKIVIIDPATGVVTGRIDASILALDYRKTGEVLNGIAYDKNSKQLFVTGKNWPNLLEIGLVQE</sequence>
<keyword evidence="1" id="KW-0732">Signal</keyword>
<dbReference type="InterPro" id="IPR015943">
    <property type="entry name" value="WD40/YVTN_repeat-like_dom_sf"/>
</dbReference>
<dbReference type="EMBL" id="QURB01000005">
    <property type="protein sequence ID" value="RFC54157.1"/>
    <property type="molecule type" value="Genomic_DNA"/>
</dbReference>
<dbReference type="PROSITE" id="PS51257">
    <property type="entry name" value="PROKAR_LIPOPROTEIN"/>
    <property type="match status" value="1"/>
</dbReference>
<comment type="caution">
    <text evidence="2">The sequence shown here is derived from an EMBL/GenBank/DDBJ whole genome shotgun (WGS) entry which is preliminary data.</text>
</comment>
<evidence type="ECO:0000313" key="3">
    <source>
        <dbReference type="Proteomes" id="UP000257127"/>
    </source>
</evidence>
<evidence type="ECO:0000256" key="1">
    <source>
        <dbReference type="SAM" id="SignalP"/>
    </source>
</evidence>
<dbReference type="AlphaFoldDB" id="A0A3E1EX86"/>
<dbReference type="Gene3D" id="2.130.10.10">
    <property type="entry name" value="YVTN repeat-like/Quinoprotein amine dehydrogenase"/>
    <property type="match status" value="1"/>
</dbReference>
<name>A0A3E1EX86_9FLAO</name>
<gene>
    <name evidence="2" type="ORF">DXU93_09225</name>
</gene>
<reference evidence="2 3" key="1">
    <citation type="submission" date="2018-08" db="EMBL/GenBank/DDBJ databases">
        <title>The draft genome squence of Brumimicrobium sp. N62.</title>
        <authorList>
            <person name="Du Z.-J."/>
            <person name="Luo H.-R."/>
        </authorList>
    </citation>
    <scope>NUCLEOTIDE SEQUENCE [LARGE SCALE GENOMIC DNA]</scope>
    <source>
        <strain evidence="2 3">N62</strain>
    </source>
</reference>
<dbReference type="SUPFAM" id="SSF50969">
    <property type="entry name" value="YVTN repeat-like/Quinoprotein amine dehydrogenase"/>
    <property type="match status" value="1"/>
</dbReference>
<dbReference type="Proteomes" id="UP000257127">
    <property type="component" value="Unassembled WGS sequence"/>
</dbReference>
<dbReference type="GO" id="GO:0016603">
    <property type="term" value="F:glutaminyl-peptide cyclotransferase activity"/>
    <property type="evidence" value="ECO:0007669"/>
    <property type="project" value="InterPro"/>
</dbReference>
<evidence type="ECO:0000313" key="2">
    <source>
        <dbReference type="EMBL" id="RFC54157.1"/>
    </source>
</evidence>
<dbReference type="PANTHER" id="PTHR31270:SF1">
    <property type="entry name" value="GLUTAMINYL-PEPTIDE CYCLOTRANSFERASE"/>
    <property type="match status" value="1"/>
</dbReference>
<dbReference type="InterPro" id="IPR007788">
    <property type="entry name" value="QCT"/>
</dbReference>
<dbReference type="Pfam" id="PF05096">
    <property type="entry name" value="Glu_cyclase_2"/>
    <property type="match status" value="1"/>
</dbReference>
<keyword evidence="2" id="KW-0808">Transferase</keyword>
<feature type="signal peptide" evidence="1">
    <location>
        <begin position="1"/>
        <end position="25"/>
    </location>
</feature>
<dbReference type="OrthoDB" id="9783700at2"/>
<dbReference type="InterPro" id="IPR011044">
    <property type="entry name" value="Quino_amine_DH_bsu"/>
</dbReference>
<proteinExistence type="predicted"/>
<protein>
    <submittedName>
        <fullName evidence="2">Glutaminyl-peptide cyclotransferase</fullName>
    </submittedName>
</protein>
<dbReference type="PANTHER" id="PTHR31270">
    <property type="entry name" value="GLUTAMINYL-PEPTIDE CYCLOTRANSFERASE"/>
    <property type="match status" value="1"/>
</dbReference>